<organism evidence="4 5">
    <name type="scientific">Thermococcus eurythermalis</name>
    <dbReference type="NCBI Taxonomy" id="1505907"/>
    <lineage>
        <taxon>Archaea</taxon>
        <taxon>Methanobacteriati</taxon>
        <taxon>Methanobacteriota</taxon>
        <taxon>Thermococci</taxon>
        <taxon>Thermococcales</taxon>
        <taxon>Thermococcaceae</taxon>
        <taxon>Thermococcus</taxon>
    </lineage>
</organism>
<feature type="region of interest" description="Disordered" evidence="2">
    <location>
        <begin position="27"/>
        <end position="57"/>
    </location>
</feature>
<dbReference type="Gene3D" id="2.60.40.1240">
    <property type="match status" value="1"/>
</dbReference>
<dbReference type="PROSITE" id="PS51257">
    <property type="entry name" value="PROKAR_LIPOPROTEIN"/>
    <property type="match status" value="1"/>
</dbReference>
<evidence type="ECO:0000256" key="2">
    <source>
        <dbReference type="SAM" id="MobiDB-lite"/>
    </source>
</evidence>
<dbReference type="OrthoDB" id="51386at2157"/>
<keyword evidence="5" id="KW-1185">Reference proteome</keyword>
<evidence type="ECO:0000256" key="1">
    <source>
        <dbReference type="ARBA" id="ARBA00022729"/>
    </source>
</evidence>
<proteinExistence type="predicted"/>
<dbReference type="KEGG" id="teu:TEU_07705"/>
<dbReference type="EMBL" id="CP008887">
    <property type="protein sequence ID" value="AIU70226.1"/>
    <property type="molecule type" value="Genomic_DNA"/>
</dbReference>
<reference evidence="4 5" key="1">
    <citation type="journal article" date="2015" name="Int. J. Syst. Evol. Microbiol.">
        <title>Thermococcus eurythermalis sp. nov., a conditional piezophilic hyperthermophilic archaeon with a wide temperature range isolated from an oil-immersed chimney in the Guaymas Basin.</title>
        <authorList>
            <person name="Zhao W."/>
            <person name="Zeng X."/>
            <person name="Xiao X."/>
        </authorList>
    </citation>
    <scope>NUCLEOTIDE SEQUENCE [LARGE SCALE GENOMIC DNA]</scope>
    <source>
        <strain evidence="4 5">A501</strain>
    </source>
</reference>
<gene>
    <name evidence="4" type="ORF">TEU_07705</name>
</gene>
<dbReference type="Proteomes" id="UP000029980">
    <property type="component" value="Chromosome"/>
</dbReference>
<dbReference type="GeneID" id="25153320"/>
<evidence type="ECO:0000259" key="3">
    <source>
        <dbReference type="Pfam" id="PF11611"/>
    </source>
</evidence>
<dbReference type="InterPro" id="IPR029051">
    <property type="entry name" value="DUF4352"/>
</dbReference>
<name>A0A097QUS3_9EURY</name>
<feature type="compositionally biased region" description="Low complexity" evidence="2">
    <location>
        <begin position="27"/>
        <end position="48"/>
    </location>
</feature>
<keyword evidence="1" id="KW-0732">Signal</keyword>
<evidence type="ECO:0000313" key="5">
    <source>
        <dbReference type="Proteomes" id="UP000029980"/>
    </source>
</evidence>
<dbReference type="InterPro" id="IPR029050">
    <property type="entry name" value="Immunoprotect_excell_Ig-like"/>
</dbReference>
<dbReference type="HOGENOM" id="CLU_101662_0_0_2"/>
<dbReference type="AlphaFoldDB" id="A0A097QUS3"/>
<dbReference type="STRING" id="1505907.TEU_07705"/>
<dbReference type="Pfam" id="PF11611">
    <property type="entry name" value="DUF4352"/>
    <property type="match status" value="1"/>
</dbReference>
<protein>
    <recommendedName>
        <fullName evidence="3">DUF4352 domain-containing protein</fullName>
    </recommendedName>
</protein>
<accession>A0A097QUS3</accession>
<dbReference type="RefSeq" id="WP_050003200.1">
    <property type="nucleotide sequence ID" value="NZ_CP008887.1"/>
</dbReference>
<evidence type="ECO:0000313" key="4">
    <source>
        <dbReference type="EMBL" id="AIU70226.1"/>
    </source>
</evidence>
<feature type="domain" description="DUF4352" evidence="3">
    <location>
        <begin position="75"/>
        <end position="190"/>
    </location>
</feature>
<sequence length="200" mass="22238">MSKRKLPTIVVSLVLILMIVSISGCTSDTSSTEEAKTTTETTSTQSPTPAGISNPAKVREPVSVKIRSYDDTKTVEVTVVDYIRGEKANAMIKDANMFNDDPKPGHEYLLVKVRVKYTEGSETLSVNPLDFRVVIDGAMHDYEWVVLPEETPKLDSVDLLPGGKVEGWLAFMVPENQKVLIAYQENMFDDPLAYIEIPER</sequence>